<dbReference type="InterPro" id="IPR038765">
    <property type="entry name" value="Papain-like_cys_pep_sf"/>
</dbReference>
<comment type="similarity">
    <text evidence="1">Belongs to the peptidase C48 family.</text>
</comment>
<sequence length="317" mass="36077">MFDINAVSGILPLIPAHCNMSTPEWDNKECPVSSTNPGRSITNRDVSPFTSLPETTVAPKKLANNIRNTTRKAKVSPFNLRKAGIDLNPHVEELMFMGSRATDEYIPFYNVDPNKVVRCDYVDSRPPGARYIVAKTWTASMLPRSHKFVIETDLHLMGMLDGSPRPYLSWDDVDIVSLYAHQFWWVTGIINLPRSRIHVIDSLHSLDRIPSLYDQISKWTSVLNVLLEKAGHFKRTGRLPYNFEFVYNQGLDFVIPQQANSLDCGVVTCWVIEKLCSGQAPLLDHRHPNVFFSAIRVNMVIRLYECRCDDTSECGYD</sequence>
<evidence type="ECO:0000256" key="3">
    <source>
        <dbReference type="ARBA" id="ARBA00022801"/>
    </source>
</evidence>
<dbReference type="SUPFAM" id="SSF54001">
    <property type="entry name" value="Cysteine proteinases"/>
    <property type="match status" value="1"/>
</dbReference>
<dbReference type="Proteomes" id="UP001151760">
    <property type="component" value="Unassembled WGS sequence"/>
</dbReference>
<evidence type="ECO:0000256" key="1">
    <source>
        <dbReference type="ARBA" id="ARBA00005234"/>
    </source>
</evidence>
<evidence type="ECO:0000313" key="6">
    <source>
        <dbReference type="EMBL" id="GJS79998.1"/>
    </source>
</evidence>
<organism evidence="6 7">
    <name type="scientific">Tanacetum coccineum</name>
    <dbReference type="NCBI Taxonomy" id="301880"/>
    <lineage>
        <taxon>Eukaryota</taxon>
        <taxon>Viridiplantae</taxon>
        <taxon>Streptophyta</taxon>
        <taxon>Embryophyta</taxon>
        <taxon>Tracheophyta</taxon>
        <taxon>Spermatophyta</taxon>
        <taxon>Magnoliopsida</taxon>
        <taxon>eudicotyledons</taxon>
        <taxon>Gunneridae</taxon>
        <taxon>Pentapetalae</taxon>
        <taxon>asterids</taxon>
        <taxon>campanulids</taxon>
        <taxon>Asterales</taxon>
        <taxon>Asteraceae</taxon>
        <taxon>Asteroideae</taxon>
        <taxon>Anthemideae</taxon>
        <taxon>Anthemidinae</taxon>
        <taxon>Tanacetum</taxon>
    </lineage>
</organism>
<keyword evidence="2" id="KW-0645">Protease</keyword>
<evidence type="ECO:0000256" key="2">
    <source>
        <dbReference type="ARBA" id="ARBA00022670"/>
    </source>
</evidence>
<keyword evidence="7" id="KW-1185">Reference proteome</keyword>
<evidence type="ECO:0000256" key="4">
    <source>
        <dbReference type="SAM" id="MobiDB-lite"/>
    </source>
</evidence>
<gene>
    <name evidence="6" type="ORF">Tco_0729879</name>
</gene>
<accession>A0ABQ4YT92</accession>
<keyword evidence="3" id="KW-0378">Hydrolase</keyword>
<comment type="caution">
    <text evidence="6">The sequence shown here is derived from an EMBL/GenBank/DDBJ whole genome shotgun (WGS) entry which is preliminary data.</text>
</comment>
<dbReference type="Gene3D" id="3.40.395.10">
    <property type="entry name" value="Adenoviral Proteinase, Chain A"/>
    <property type="match status" value="1"/>
</dbReference>
<dbReference type="Pfam" id="PF02902">
    <property type="entry name" value="Peptidase_C48"/>
    <property type="match status" value="1"/>
</dbReference>
<name>A0ABQ4YT92_9ASTR</name>
<proteinExistence type="inferred from homology"/>
<evidence type="ECO:0000259" key="5">
    <source>
        <dbReference type="Pfam" id="PF02902"/>
    </source>
</evidence>
<feature type="compositionally biased region" description="Polar residues" evidence="4">
    <location>
        <begin position="32"/>
        <end position="52"/>
    </location>
</feature>
<feature type="domain" description="Ubiquitin-like protease family profile" evidence="5">
    <location>
        <begin position="172"/>
        <end position="279"/>
    </location>
</feature>
<protein>
    <submittedName>
        <fullName evidence="6">Phospholipase-like protein</fullName>
    </submittedName>
</protein>
<feature type="region of interest" description="Disordered" evidence="4">
    <location>
        <begin position="29"/>
        <end position="52"/>
    </location>
</feature>
<dbReference type="InterPro" id="IPR003653">
    <property type="entry name" value="Peptidase_C48_C"/>
</dbReference>
<reference evidence="6" key="2">
    <citation type="submission" date="2022-01" db="EMBL/GenBank/DDBJ databases">
        <authorList>
            <person name="Yamashiro T."/>
            <person name="Shiraishi A."/>
            <person name="Satake H."/>
            <person name="Nakayama K."/>
        </authorList>
    </citation>
    <scope>NUCLEOTIDE SEQUENCE</scope>
</reference>
<evidence type="ECO:0000313" key="7">
    <source>
        <dbReference type="Proteomes" id="UP001151760"/>
    </source>
</evidence>
<reference evidence="6" key="1">
    <citation type="journal article" date="2022" name="Int. J. Mol. Sci.">
        <title>Draft Genome of Tanacetum Coccineum: Genomic Comparison of Closely Related Tanacetum-Family Plants.</title>
        <authorList>
            <person name="Yamashiro T."/>
            <person name="Shiraishi A."/>
            <person name="Nakayama K."/>
            <person name="Satake H."/>
        </authorList>
    </citation>
    <scope>NUCLEOTIDE SEQUENCE</scope>
</reference>
<dbReference type="EMBL" id="BQNB010010639">
    <property type="protein sequence ID" value="GJS79998.1"/>
    <property type="molecule type" value="Genomic_DNA"/>
</dbReference>